<dbReference type="InterPro" id="IPR036097">
    <property type="entry name" value="HisK_dim/P_sf"/>
</dbReference>
<evidence type="ECO:0000313" key="13">
    <source>
        <dbReference type="EMBL" id="AEV30317.1"/>
    </source>
</evidence>
<dbReference type="CDD" id="cd00156">
    <property type="entry name" value="REC"/>
    <property type="match status" value="1"/>
</dbReference>
<evidence type="ECO:0000259" key="11">
    <source>
        <dbReference type="PROSITE" id="PS50109"/>
    </source>
</evidence>
<dbReference type="eggNOG" id="COG4191">
    <property type="taxonomic scope" value="Bacteria"/>
</dbReference>
<dbReference type="PANTHER" id="PTHR43065:SF46">
    <property type="entry name" value="C4-DICARBOXYLATE TRANSPORT SENSOR PROTEIN DCTB"/>
    <property type="match status" value="1"/>
</dbReference>
<name>G8QUK9_SPHPG</name>
<keyword evidence="8" id="KW-0902">Two-component regulatory system</keyword>
<dbReference type="PANTHER" id="PTHR43065">
    <property type="entry name" value="SENSOR HISTIDINE KINASE"/>
    <property type="match status" value="1"/>
</dbReference>
<dbReference type="InterPro" id="IPR003594">
    <property type="entry name" value="HATPase_dom"/>
</dbReference>
<dbReference type="InterPro" id="IPR001789">
    <property type="entry name" value="Sig_transdc_resp-reg_receiver"/>
</dbReference>
<dbReference type="OrthoDB" id="6192248at2"/>
<dbReference type="KEGG" id="sgp:SpiGrapes_2556"/>
<feature type="transmembrane region" description="Helical" evidence="10">
    <location>
        <begin position="14"/>
        <end position="36"/>
    </location>
</feature>
<proteinExistence type="predicted"/>
<evidence type="ECO:0000259" key="12">
    <source>
        <dbReference type="PROSITE" id="PS50110"/>
    </source>
</evidence>
<keyword evidence="6 13" id="KW-0418">Kinase</keyword>
<organism evidence="13 14">
    <name type="scientific">Sphaerochaeta pleomorpha (strain ATCC BAA-1885 / DSM 22778 / Grapes)</name>
    <dbReference type="NCBI Taxonomy" id="158190"/>
    <lineage>
        <taxon>Bacteria</taxon>
        <taxon>Pseudomonadati</taxon>
        <taxon>Spirochaetota</taxon>
        <taxon>Spirochaetia</taxon>
        <taxon>Spirochaetales</taxon>
        <taxon>Sphaerochaetaceae</taxon>
        <taxon>Sphaerochaeta</taxon>
    </lineage>
</organism>
<keyword evidence="3 9" id="KW-0597">Phosphoprotein</keyword>
<dbReference type="HOGENOM" id="CLU_000445_114_21_12"/>
<dbReference type="SMART" id="SM00387">
    <property type="entry name" value="HATPase_c"/>
    <property type="match status" value="1"/>
</dbReference>
<evidence type="ECO:0000256" key="1">
    <source>
        <dbReference type="ARBA" id="ARBA00000085"/>
    </source>
</evidence>
<dbReference type="CDD" id="cd18774">
    <property type="entry name" value="PDC2_HK_sensor"/>
    <property type="match status" value="1"/>
</dbReference>
<dbReference type="InterPro" id="IPR004358">
    <property type="entry name" value="Sig_transdc_His_kin-like_C"/>
</dbReference>
<evidence type="ECO:0000256" key="2">
    <source>
        <dbReference type="ARBA" id="ARBA00012438"/>
    </source>
</evidence>
<dbReference type="InterPro" id="IPR005467">
    <property type="entry name" value="His_kinase_dom"/>
</dbReference>
<dbReference type="SMART" id="SM00388">
    <property type="entry name" value="HisKA"/>
    <property type="match status" value="1"/>
</dbReference>
<dbReference type="SUPFAM" id="SSF55874">
    <property type="entry name" value="ATPase domain of HSP90 chaperone/DNA topoisomerase II/histidine kinase"/>
    <property type="match status" value="1"/>
</dbReference>
<dbReference type="RefSeq" id="WP_014271157.1">
    <property type="nucleotide sequence ID" value="NC_016633.1"/>
</dbReference>
<dbReference type="AlphaFoldDB" id="G8QUK9"/>
<evidence type="ECO:0000256" key="4">
    <source>
        <dbReference type="ARBA" id="ARBA00022679"/>
    </source>
</evidence>
<dbReference type="Pfam" id="PF00512">
    <property type="entry name" value="HisKA"/>
    <property type="match status" value="1"/>
</dbReference>
<dbReference type="Proteomes" id="UP000005632">
    <property type="component" value="Chromosome"/>
</dbReference>
<evidence type="ECO:0000256" key="6">
    <source>
        <dbReference type="ARBA" id="ARBA00022777"/>
    </source>
</evidence>
<keyword evidence="14" id="KW-1185">Reference proteome</keyword>
<dbReference type="InterPro" id="IPR011006">
    <property type="entry name" value="CheY-like_superfamily"/>
</dbReference>
<feature type="transmembrane region" description="Helical" evidence="10">
    <location>
        <begin position="304"/>
        <end position="331"/>
    </location>
</feature>
<evidence type="ECO:0000256" key="7">
    <source>
        <dbReference type="ARBA" id="ARBA00022840"/>
    </source>
</evidence>
<evidence type="ECO:0000256" key="9">
    <source>
        <dbReference type="PROSITE-ProRule" id="PRU00169"/>
    </source>
</evidence>
<dbReference type="InterPro" id="IPR036890">
    <property type="entry name" value="HATPase_C_sf"/>
</dbReference>
<dbReference type="Pfam" id="PF02518">
    <property type="entry name" value="HATPase_c"/>
    <property type="match status" value="1"/>
</dbReference>
<evidence type="ECO:0000256" key="10">
    <source>
        <dbReference type="SAM" id="Phobius"/>
    </source>
</evidence>
<keyword evidence="5" id="KW-0547">Nucleotide-binding</keyword>
<feature type="domain" description="Response regulatory" evidence="12">
    <location>
        <begin position="630"/>
        <end position="744"/>
    </location>
</feature>
<evidence type="ECO:0000256" key="8">
    <source>
        <dbReference type="ARBA" id="ARBA00023012"/>
    </source>
</evidence>
<dbReference type="PROSITE" id="PS50110">
    <property type="entry name" value="RESPONSE_REGULATORY"/>
    <property type="match status" value="1"/>
</dbReference>
<dbReference type="InterPro" id="IPR003661">
    <property type="entry name" value="HisK_dim/P_dom"/>
</dbReference>
<dbReference type="STRING" id="158190.SpiGrapes_2556"/>
<feature type="domain" description="Histidine kinase" evidence="11">
    <location>
        <begin position="375"/>
        <end position="606"/>
    </location>
</feature>
<reference evidence="13 14" key="1">
    <citation type="submission" date="2011-11" db="EMBL/GenBank/DDBJ databases">
        <title>Complete sequence of Spirochaeta sp. grapes.</title>
        <authorList>
            <consortium name="US DOE Joint Genome Institute"/>
            <person name="Lucas S."/>
            <person name="Han J."/>
            <person name="Lapidus A."/>
            <person name="Cheng J.-F."/>
            <person name="Goodwin L."/>
            <person name="Pitluck S."/>
            <person name="Peters L."/>
            <person name="Ovchinnikova G."/>
            <person name="Munk A.C."/>
            <person name="Detter J.C."/>
            <person name="Han C."/>
            <person name="Tapia R."/>
            <person name="Land M."/>
            <person name="Hauser L."/>
            <person name="Kyrpides N."/>
            <person name="Ivanova N."/>
            <person name="Pagani I."/>
            <person name="Ritalahtilisa K."/>
            <person name="Loeffler F."/>
            <person name="Woyke T."/>
        </authorList>
    </citation>
    <scope>NUCLEOTIDE SEQUENCE [LARGE SCALE GENOMIC DNA]</scope>
    <source>
        <strain evidence="14">ATCC BAA-1885 / DSM 22778 / Grapes</strain>
    </source>
</reference>
<keyword evidence="10" id="KW-0472">Membrane</keyword>
<keyword evidence="10" id="KW-0812">Transmembrane</keyword>
<dbReference type="CDD" id="cd00082">
    <property type="entry name" value="HisKA"/>
    <property type="match status" value="1"/>
</dbReference>
<gene>
    <name evidence="13" type="ordered locus">SpiGrapes_2556</name>
</gene>
<protein>
    <recommendedName>
        <fullName evidence="2">histidine kinase</fullName>
        <ecNumber evidence="2">2.7.13.3</ecNumber>
    </recommendedName>
</protein>
<evidence type="ECO:0000256" key="5">
    <source>
        <dbReference type="ARBA" id="ARBA00022741"/>
    </source>
</evidence>
<keyword evidence="10" id="KW-1133">Transmembrane helix</keyword>
<dbReference type="PRINTS" id="PR00344">
    <property type="entry name" value="BCTRLSENSOR"/>
</dbReference>
<dbReference type="GO" id="GO:0000155">
    <property type="term" value="F:phosphorelay sensor kinase activity"/>
    <property type="evidence" value="ECO:0007669"/>
    <property type="project" value="InterPro"/>
</dbReference>
<dbReference type="SUPFAM" id="SSF52172">
    <property type="entry name" value="CheY-like"/>
    <property type="match status" value="1"/>
</dbReference>
<evidence type="ECO:0000256" key="3">
    <source>
        <dbReference type="ARBA" id="ARBA00022553"/>
    </source>
</evidence>
<accession>G8QUK9</accession>
<dbReference type="eggNOG" id="COG0784">
    <property type="taxonomic scope" value="Bacteria"/>
</dbReference>
<dbReference type="SUPFAM" id="SSF47384">
    <property type="entry name" value="Homodimeric domain of signal transducing histidine kinase"/>
    <property type="match status" value="1"/>
</dbReference>
<comment type="catalytic activity">
    <reaction evidence="1">
        <text>ATP + protein L-histidine = ADP + protein N-phospho-L-histidine.</text>
        <dbReference type="EC" id="2.7.13.3"/>
    </reaction>
</comment>
<keyword evidence="7" id="KW-0067">ATP-binding</keyword>
<dbReference type="EMBL" id="CP003155">
    <property type="protein sequence ID" value="AEV30317.1"/>
    <property type="molecule type" value="Genomic_DNA"/>
</dbReference>
<evidence type="ECO:0000313" key="14">
    <source>
        <dbReference type="Proteomes" id="UP000005632"/>
    </source>
</evidence>
<dbReference type="PROSITE" id="PS50109">
    <property type="entry name" value="HIS_KIN"/>
    <property type="match status" value="1"/>
</dbReference>
<dbReference type="SMART" id="SM00448">
    <property type="entry name" value="REC"/>
    <property type="match status" value="1"/>
</dbReference>
<dbReference type="Gene3D" id="1.10.287.130">
    <property type="match status" value="1"/>
</dbReference>
<dbReference type="Gene3D" id="3.30.565.10">
    <property type="entry name" value="Histidine kinase-like ATPase, C-terminal domain"/>
    <property type="match status" value="1"/>
</dbReference>
<feature type="modified residue" description="4-aspartylphosphate" evidence="9">
    <location>
        <position position="679"/>
    </location>
</feature>
<sequence length="745" mass="83085">MSLDDTIKKEARTWVPLLFVAFGIILTVFILLVSIFHQYSTIITENSKTKQMTIAKNIAEAMSGEINQTKQGLYFFVESEDLKHALHSFTEDSIKWPLDQLVLSYSVYNSQIIGNMLISNDSLENPFWSLKQKDYTFLSTVSKDDLAEIGLWLSGPDNHDCFLSITVHNEQGVAVTAMLDLQLMYERMLSHVKLGEKGYALVKNSDGVVIMYHLREQIGVNAVTERQALYPDIQLDLASLEKMIDKQKQGKEGIDVYQSYWWNEENPKKITKIAAYCPVVIDNGFLIVSAVLDYKEITDQATGGMIKVILLTLLICVILFGVVVLLISSILEKNEIERRNTYLNQLNKTLLTLHDNEQMILHQQRLQNIGTMTSGIAHEFNNLLTPIMGYSTLMVEQMDTDNPYYDDVQEILKSSEKAKDIIQQILSLGKRTTETVFEYRNVATLLKKTEKMIVGILSPNVSFDLRILDDASGFFCNETQLSQIILNIVLNAEAAIGDGQGTIQVVYRKVRKAEYKGTFLQNQKEGQDEQFGMFGQITVTDDGSGMDEETCSKIFDPFFTTKSATGGTGLGLSIVQNIVAAHKGTITVTSKIGVGSCFSLTFPLAEALFSEPGQMKGKVSVVSSVQKPVRILLVDDNIAVLKVLQKNLGAEGFIVVTTLDPFEALSLLKKDRYTILVTDDYMQGMNGLDLALKAKLSNPQMPVLILTGLLRKEIVEAQQSKIIASYLIKPVSPFELVDSISKAIG</sequence>
<dbReference type="GO" id="GO:0005524">
    <property type="term" value="F:ATP binding"/>
    <property type="evidence" value="ECO:0007669"/>
    <property type="project" value="UniProtKB-KW"/>
</dbReference>
<keyword evidence="4" id="KW-0808">Transferase</keyword>
<dbReference type="Gene3D" id="3.30.450.20">
    <property type="entry name" value="PAS domain"/>
    <property type="match status" value="1"/>
</dbReference>
<dbReference type="Pfam" id="PF00072">
    <property type="entry name" value="Response_reg"/>
    <property type="match status" value="1"/>
</dbReference>
<dbReference type="EC" id="2.7.13.3" evidence="2"/>
<dbReference type="Gene3D" id="3.40.50.2300">
    <property type="match status" value="1"/>
</dbReference>